<evidence type="ECO:0000313" key="3">
    <source>
        <dbReference type="Proteomes" id="UP000028926"/>
    </source>
</evidence>
<reference evidence="2 3" key="1">
    <citation type="submission" date="2014-07" db="EMBL/GenBank/DDBJ databases">
        <title>Comparative genomic insights into amoeba endosymbionts belonging to the families of Holosporaceae and Candidatus Midichloriaceae within Rickettsiales.</title>
        <authorList>
            <person name="Wang Z."/>
            <person name="Wu M."/>
        </authorList>
    </citation>
    <scope>NUCLEOTIDE SEQUENCE [LARGE SCALE GENOMIC DNA]</scope>
    <source>
        <strain evidence="2">PRA3</strain>
    </source>
</reference>
<name>A0A077AUI8_9PROT</name>
<keyword evidence="1" id="KW-0732">Signal</keyword>
<sequence length="102" mass="11824">MKKFILLWSLLTFFSANAEEADWEPDLLGRMYAQELLTLEEASAYHNQIQDFLRAAGEQFDPNLGLFPDEVVDRFWEIIEALENKIPQKHGEDLELAQKPSV</sequence>
<proteinExistence type="predicted"/>
<feature type="chain" id="PRO_5001717043" evidence="1">
    <location>
        <begin position="19"/>
        <end position="102"/>
    </location>
</feature>
<gene>
    <name evidence="2" type="ORF">ID47_03795</name>
</gene>
<dbReference type="RefSeq" id="WP_038463967.1">
    <property type="nucleotide sequence ID" value="NZ_CP008941.1"/>
</dbReference>
<dbReference type="Proteomes" id="UP000028926">
    <property type="component" value="Chromosome"/>
</dbReference>
<dbReference type="KEGG" id="paca:ID47_03795"/>
<evidence type="ECO:0000313" key="2">
    <source>
        <dbReference type="EMBL" id="AIK96056.1"/>
    </source>
</evidence>
<dbReference type="AlphaFoldDB" id="A0A077AUI8"/>
<accession>A0A077AUI8</accession>
<feature type="signal peptide" evidence="1">
    <location>
        <begin position="1"/>
        <end position="18"/>
    </location>
</feature>
<evidence type="ECO:0000256" key="1">
    <source>
        <dbReference type="SAM" id="SignalP"/>
    </source>
</evidence>
<organism evidence="2 3">
    <name type="scientific">Candidatus Odyssella acanthamoebae</name>
    <dbReference type="NCBI Taxonomy" id="91604"/>
    <lineage>
        <taxon>Bacteria</taxon>
        <taxon>Pseudomonadati</taxon>
        <taxon>Pseudomonadota</taxon>
        <taxon>Alphaproteobacteria</taxon>
        <taxon>Holosporales</taxon>
        <taxon>Candidatus Paracaedibacteraceae</taxon>
        <taxon>Candidatus Odyssella</taxon>
    </lineage>
</organism>
<dbReference type="EMBL" id="CP008941">
    <property type="protein sequence ID" value="AIK96056.1"/>
    <property type="molecule type" value="Genomic_DNA"/>
</dbReference>
<dbReference type="STRING" id="91604.ID47_03795"/>
<dbReference type="HOGENOM" id="CLU_2272287_0_0_5"/>
<keyword evidence="3" id="KW-1185">Reference proteome</keyword>
<protein>
    <submittedName>
        <fullName evidence="2">Uncharacterized protein</fullName>
    </submittedName>
</protein>